<dbReference type="PROSITE" id="PS50097">
    <property type="entry name" value="BTB"/>
    <property type="match status" value="1"/>
</dbReference>
<protein>
    <recommendedName>
        <fullName evidence="1">BTB domain-containing protein</fullName>
    </recommendedName>
</protein>
<dbReference type="STRING" id="665079.A7F6K8"/>
<gene>
    <name evidence="2" type="ORF">SS1G_13237</name>
</gene>
<dbReference type="GeneID" id="5481913"/>
<dbReference type="InterPro" id="IPR011333">
    <property type="entry name" value="SKP1/BTB/POZ_sf"/>
</dbReference>
<dbReference type="KEGG" id="ssl:SS1G_13237"/>
<accession>A7F6K8</accession>
<dbReference type="OMA" id="EWCTETS"/>
<evidence type="ECO:0000259" key="1">
    <source>
        <dbReference type="PROSITE" id="PS50097"/>
    </source>
</evidence>
<dbReference type="Proteomes" id="UP000001312">
    <property type="component" value="Unassembled WGS sequence"/>
</dbReference>
<keyword evidence="3" id="KW-1185">Reference proteome</keyword>
<evidence type="ECO:0000313" key="3">
    <source>
        <dbReference type="Proteomes" id="UP000001312"/>
    </source>
</evidence>
<dbReference type="InterPro" id="IPR000210">
    <property type="entry name" value="BTB/POZ_dom"/>
</dbReference>
<dbReference type="AlphaFoldDB" id="A7F6K8"/>
<organism evidence="2 3">
    <name type="scientific">Sclerotinia sclerotiorum (strain ATCC 18683 / 1980 / Ss-1)</name>
    <name type="common">White mold</name>
    <name type="synonym">Whetzelinia sclerotiorum</name>
    <dbReference type="NCBI Taxonomy" id="665079"/>
    <lineage>
        <taxon>Eukaryota</taxon>
        <taxon>Fungi</taxon>
        <taxon>Dikarya</taxon>
        <taxon>Ascomycota</taxon>
        <taxon>Pezizomycotina</taxon>
        <taxon>Leotiomycetes</taxon>
        <taxon>Helotiales</taxon>
        <taxon>Sclerotiniaceae</taxon>
        <taxon>Sclerotinia</taxon>
    </lineage>
</organism>
<dbReference type="RefSeq" id="XP_001585721.1">
    <property type="nucleotide sequence ID" value="XM_001585671.1"/>
</dbReference>
<reference evidence="3" key="1">
    <citation type="journal article" date="2011" name="PLoS Genet.">
        <title>Genomic analysis of the necrotrophic fungal pathogens Sclerotinia sclerotiorum and Botrytis cinerea.</title>
        <authorList>
            <person name="Amselem J."/>
            <person name="Cuomo C.A."/>
            <person name="van Kan J.A."/>
            <person name="Viaud M."/>
            <person name="Benito E.P."/>
            <person name="Couloux A."/>
            <person name="Coutinho P.M."/>
            <person name="de Vries R.P."/>
            <person name="Dyer P.S."/>
            <person name="Fillinger S."/>
            <person name="Fournier E."/>
            <person name="Gout L."/>
            <person name="Hahn M."/>
            <person name="Kohn L."/>
            <person name="Lapalu N."/>
            <person name="Plummer K.M."/>
            <person name="Pradier J.M."/>
            <person name="Quevillon E."/>
            <person name="Sharon A."/>
            <person name="Simon A."/>
            <person name="ten Have A."/>
            <person name="Tudzynski B."/>
            <person name="Tudzynski P."/>
            <person name="Wincker P."/>
            <person name="Andrew M."/>
            <person name="Anthouard V."/>
            <person name="Beever R.E."/>
            <person name="Beffa R."/>
            <person name="Benoit I."/>
            <person name="Bouzid O."/>
            <person name="Brault B."/>
            <person name="Chen Z."/>
            <person name="Choquer M."/>
            <person name="Collemare J."/>
            <person name="Cotton P."/>
            <person name="Danchin E.G."/>
            <person name="Da Silva C."/>
            <person name="Gautier A."/>
            <person name="Giraud C."/>
            <person name="Giraud T."/>
            <person name="Gonzalez C."/>
            <person name="Grossetete S."/>
            <person name="Guldener U."/>
            <person name="Henrissat B."/>
            <person name="Howlett B.J."/>
            <person name="Kodira C."/>
            <person name="Kretschmer M."/>
            <person name="Lappartient A."/>
            <person name="Leroch M."/>
            <person name="Levis C."/>
            <person name="Mauceli E."/>
            <person name="Neuveglise C."/>
            <person name="Oeser B."/>
            <person name="Pearson M."/>
            <person name="Poulain J."/>
            <person name="Poussereau N."/>
            <person name="Quesneville H."/>
            <person name="Rascle C."/>
            <person name="Schumacher J."/>
            <person name="Segurens B."/>
            <person name="Sexton A."/>
            <person name="Silva E."/>
            <person name="Sirven C."/>
            <person name="Soanes D.M."/>
            <person name="Talbot N.J."/>
            <person name="Templeton M."/>
            <person name="Yandava C."/>
            <person name="Yarden O."/>
            <person name="Zeng Q."/>
            <person name="Rollins J.A."/>
            <person name="Lebrun M.H."/>
            <person name="Dickman M."/>
        </authorList>
    </citation>
    <scope>NUCLEOTIDE SEQUENCE [LARGE SCALE GENOMIC DNA]</scope>
    <source>
        <strain evidence="3">ATCC 18683 / 1980 / Ss-1</strain>
    </source>
</reference>
<feature type="domain" description="BTB" evidence="1">
    <location>
        <begin position="100"/>
        <end position="181"/>
    </location>
</feature>
<dbReference type="Gene3D" id="3.30.710.10">
    <property type="entry name" value="Potassium Channel Kv1.1, Chain A"/>
    <property type="match status" value="1"/>
</dbReference>
<name>A7F6K8_SCLS1</name>
<proteinExistence type="predicted"/>
<evidence type="ECO:0000313" key="2">
    <source>
        <dbReference type="EMBL" id="EDN98379.1"/>
    </source>
</evidence>
<dbReference type="SUPFAM" id="SSF54695">
    <property type="entry name" value="POZ domain"/>
    <property type="match status" value="1"/>
</dbReference>
<dbReference type="EMBL" id="CH476644">
    <property type="protein sequence ID" value="EDN98379.1"/>
    <property type="molecule type" value="Genomic_DNA"/>
</dbReference>
<sequence>MGQNLHWEHVLSHDMMIYPYPNLSTNGYIVQTQSSSSLNSIAVMASNNTWPASVIPDWYTESSGANLLKTTQITNIHTRNFSSGTYIPEVGPHLSSEDLGPLILRIEVGSGKEPGGTITFQIHAKLLYTKIPVFENIIADTSQEILDPVKELPDAILSDEDPQAFKLLVGWIYTDKIDSELGKPASNLTPTSSTSSLQGLCMSMKLPILFKLCIMAEKYKITRLQDESINFLIKFMIDTKAKANPSCWLEVYKHTIPQSKLRLLISRVAVWQLFQEGGCDGVGNLELESIFSRSEELRFDVLALADGSMGGVPEDPLLVPGCEYYRDLVDG</sequence>
<dbReference type="InParanoid" id="A7F6K8"/>